<evidence type="ECO:0000313" key="3">
    <source>
        <dbReference type="EMBL" id="RDH14550.1"/>
    </source>
</evidence>
<dbReference type="AlphaFoldDB" id="A0A370BKA5"/>
<sequence length="356" mass="40050">MGELAPDQSTVLETFRSCCAAEGLLGRREGLQAGDVVDGINDNTTLLRYLGARRMDPKAALKQLQEATQFQADRQVLRLYDLISVEHYEETRKLYPHWTGRRDRRGRPILVLDLAHLNASTMAAWRKTRDISRNTELTASGTIIPDMEQRAAIYFDSITRFVLPLCSAMSDRPDPTTPIDKSMYIVDASALSLKQAWDLREFARDISWILSTCYPETIDRIIVRLGNAPFYFAKIWAFMKNFVDPITADKLVITRPADAYATMAEHMDHKDIPSQFGGGFQFTNGMLPDLDEGIQQALQWTSSSKEALPQGPLKWTEDENGQRRAVATGSIDGRQRSEEVAILPVNPTTLPSELPN</sequence>
<dbReference type="Proteomes" id="UP000253845">
    <property type="component" value="Unassembled WGS sequence"/>
</dbReference>
<dbReference type="SUPFAM" id="SSF46938">
    <property type="entry name" value="CRAL/TRIO N-terminal domain"/>
    <property type="match status" value="1"/>
</dbReference>
<feature type="compositionally biased region" description="Polar residues" evidence="1">
    <location>
        <begin position="346"/>
        <end position="356"/>
    </location>
</feature>
<dbReference type="InterPro" id="IPR001251">
    <property type="entry name" value="CRAL-TRIO_dom"/>
</dbReference>
<dbReference type="SUPFAM" id="SSF52087">
    <property type="entry name" value="CRAL/TRIO domain"/>
    <property type="match status" value="1"/>
</dbReference>
<dbReference type="InterPro" id="IPR036273">
    <property type="entry name" value="CRAL/TRIO_N_dom_sf"/>
</dbReference>
<feature type="domain" description="CRAL-TRIO" evidence="2">
    <location>
        <begin position="87"/>
        <end position="284"/>
    </location>
</feature>
<accession>A0A370BKA5</accession>
<dbReference type="VEuPathDB" id="FungiDB:M747DRAFT_249313"/>
<dbReference type="Gene3D" id="1.10.8.20">
    <property type="entry name" value="N-terminal domain of phosphatidylinositol transfer protein sec14p"/>
    <property type="match status" value="1"/>
</dbReference>
<dbReference type="EMBL" id="KZ851964">
    <property type="protein sequence ID" value="RDH14550.1"/>
    <property type="molecule type" value="Genomic_DNA"/>
</dbReference>
<dbReference type="PROSITE" id="PS50191">
    <property type="entry name" value="CRAL_TRIO"/>
    <property type="match status" value="1"/>
</dbReference>
<dbReference type="InterPro" id="IPR036865">
    <property type="entry name" value="CRAL-TRIO_dom_sf"/>
</dbReference>
<dbReference type="PANTHER" id="PTHR45657:SF20">
    <property type="entry name" value="CRAL_TRIO DOMAIN PROTEIN (AFU_ORTHOLOGUE AFUA_5G00680)"/>
    <property type="match status" value="1"/>
</dbReference>
<dbReference type="InterPro" id="IPR051026">
    <property type="entry name" value="PI/PC_transfer"/>
</dbReference>
<dbReference type="Pfam" id="PF00650">
    <property type="entry name" value="CRAL_TRIO"/>
    <property type="match status" value="1"/>
</dbReference>
<gene>
    <name evidence="3" type="ORF">M747DRAFT_249313</name>
</gene>
<reference evidence="3 4" key="1">
    <citation type="submission" date="2018-07" db="EMBL/GenBank/DDBJ databases">
        <title>Section-level genome sequencing of Aspergillus section Nigri to investigate inter- and intra-species variation.</title>
        <authorList>
            <consortium name="DOE Joint Genome Institute"/>
            <person name="Vesth T.C."/>
            <person name="Nybo J.L."/>
            <person name="Theobald S."/>
            <person name="Frisvad J.C."/>
            <person name="Larsen T.O."/>
            <person name="Nielsen K.F."/>
            <person name="Hoof J.B."/>
            <person name="Brandl J."/>
            <person name="Salamov A."/>
            <person name="Riley R."/>
            <person name="Gladden J.M."/>
            <person name="Phatale P."/>
            <person name="Nielsen M.T."/>
            <person name="Lyhne E.K."/>
            <person name="Kogle M.E."/>
            <person name="Strasser K."/>
            <person name="McDonnell E."/>
            <person name="Barry K."/>
            <person name="Clum A."/>
            <person name="Chen C."/>
            <person name="Nolan M."/>
            <person name="Sandor L."/>
            <person name="Kuo A."/>
            <person name="Lipzen A."/>
            <person name="Hainaut M."/>
            <person name="Drula E."/>
            <person name="Tsang A."/>
            <person name="Magnuson J.K."/>
            <person name="Henrissat B."/>
            <person name="Wiebenga A."/>
            <person name="Simmons B.A."/>
            <person name="Makela M.R."/>
            <person name="De vries R.P."/>
            <person name="Grigoriev I.V."/>
            <person name="Mortensen U.H."/>
            <person name="Baker S.E."/>
            <person name="Andersen M.R."/>
        </authorList>
    </citation>
    <scope>NUCLEOTIDE SEQUENCE [LARGE SCALE GENOMIC DNA]</scope>
    <source>
        <strain evidence="3 4">ATCC 13496</strain>
    </source>
</reference>
<evidence type="ECO:0000259" key="2">
    <source>
        <dbReference type="PROSITE" id="PS50191"/>
    </source>
</evidence>
<protein>
    <submittedName>
        <fullName evidence="3">CRAL/TRIO domain-containing protein</fullName>
    </submittedName>
</protein>
<dbReference type="CDD" id="cd00170">
    <property type="entry name" value="SEC14"/>
    <property type="match status" value="1"/>
</dbReference>
<organism evidence="3 4">
    <name type="scientific">Aspergillus niger ATCC 13496</name>
    <dbReference type="NCBI Taxonomy" id="1353008"/>
    <lineage>
        <taxon>Eukaryota</taxon>
        <taxon>Fungi</taxon>
        <taxon>Dikarya</taxon>
        <taxon>Ascomycota</taxon>
        <taxon>Pezizomycotina</taxon>
        <taxon>Eurotiomycetes</taxon>
        <taxon>Eurotiomycetidae</taxon>
        <taxon>Eurotiales</taxon>
        <taxon>Aspergillaceae</taxon>
        <taxon>Aspergillus</taxon>
        <taxon>Aspergillus subgen. Circumdati</taxon>
    </lineage>
</organism>
<dbReference type="Gene3D" id="3.40.525.10">
    <property type="entry name" value="CRAL-TRIO lipid binding domain"/>
    <property type="match status" value="1"/>
</dbReference>
<dbReference type="PANTHER" id="PTHR45657">
    <property type="entry name" value="CRAL-TRIO DOMAIN-CONTAINING PROTEIN YKL091C-RELATED"/>
    <property type="match status" value="1"/>
</dbReference>
<proteinExistence type="predicted"/>
<evidence type="ECO:0000313" key="4">
    <source>
        <dbReference type="Proteomes" id="UP000253845"/>
    </source>
</evidence>
<feature type="region of interest" description="Disordered" evidence="1">
    <location>
        <begin position="306"/>
        <end position="356"/>
    </location>
</feature>
<dbReference type="SMART" id="SM00516">
    <property type="entry name" value="SEC14"/>
    <property type="match status" value="1"/>
</dbReference>
<evidence type="ECO:0000256" key="1">
    <source>
        <dbReference type="SAM" id="MobiDB-lite"/>
    </source>
</evidence>
<name>A0A370BKA5_ASPNG</name>